<evidence type="ECO:0000313" key="2">
    <source>
        <dbReference type="Proteomes" id="UP001336020"/>
    </source>
</evidence>
<reference evidence="1 2" key="1">
    <citation type="submission" date="2023-07" db="EMBL/GenBank/DDBJ databases">
        <authorList>
            <person name="Girao M."/>
            <person name="Carvalho M.F."/>
        </authorList>
    </citation>
    <scope>NUCLEOTIDE SEQUENCE [LARGE SCALE GENOMIC DNA]</scope>
    <source>
        <strain evidence="1 2">YIM65754</strain>
    </source>
</reference>
<dbReference type="EMBL" id="JAUTXY010000001">
    <property type="protein sequence ID" value="MEE2056031.1"/>
    <property type="molecule type" value="Genomic_DNA"/>
</dbReference>
<protein>
    <submittedName>
        <fullName evidence="1">Uncharacterized protein</fullName>
    </submittedName>
</protein>
<gene>
    <name evidence="1" type="ORF">Q7514_00625</name>
</gene>
<name>A0ABU7L3B8_9NOCA</name>
<dbReference type="Proteomes" id="UP001336020">
    <property type="component" value="Unassembled WGS sequence"/>
</dbReference>
<dbReference type="RefSeq" id="WP_330131346.1">
    <property type="nucleotide sequence ID" value="NZ_JAUTXY010000001.1"/>
</dbReference>
<sequence>MWHIDVRPEVDPVAGLLLTMMVNGSPTNGFWMSSDVSDTRIAAEIRSYSQDFDEWLQWPALPDGTHLAPQQRYGQAMWGRYKGEIVARIGELTAYVDRQQQGEQKT</sequence>
<organism evidence="1 2">
    <name type="scientific">Rhodococcus artemisiae</name>
    <dbReference type="NCBI Taxonomy" id="714159"/>
    <lineage>
        <taxon>Bacteria</taxon>
        <taxon>Bacillati</taxon>
        <taxon>Actinomycetota</taxon>
        <taxon>Actinomycetes</taxon>
        <taxon>Mycobacteriales</taxon>
        <taxon>Nocardiaceae</taxon>
        <taxon>Rhodococcus</taxon>
    </lineage>
</organism>
<accession>A0ABU7L3B8</accession>
<proteinExistence type="predicted"/>
<comment type="caution">
    <text evidence="1">The sequence shown here is derived from an EMBL/GenBank/DDBJ whole genome shotgun (WGS) entry which is preliminary data.</text>
</comment>
<keyword evidence="2" id="KW-1185">Reference proteome</keyword>
<evidence type="ECO:0000313" key="1">
    <source>
        <dbReference type="EMBL" id="MEE2056031.1"/>
    </source>
</evidence>